<accession>A0AAD8HYT0</accession>
<name>A0AAD8HYT0_9APIA</name>
<organism evidence="1 2">
    <name type="scientific">Heracleum sosnowskyi</name>
    <dbReference type="NCBI Taxonomy" id="360622"/>
    <lineage>
        <taxon>Eukaryota</taxon>
        <taxon>Viridiplantae</taxon>
        <taxon>Streptophyta</taxon>
        <taxon>Embryophyta</taxon>
        <taxon>Tracheophyta</taxon>
        <taxon>Spermatophyta</taxon>
        <taxon>Magnoliopsida</taxon>
        <taxon>eudicotyledons</taxon>
        <taxon>Gunneridae</taxon>
        <taxon>Pentapetalae</taxon>
        <taxon>asterids</taxon>
        <taxon>campanulids</taxon>
        <taxon>Apiales</taxon>
        <taxon>Apiaceae</taxon>
        <taxon>Apioideae</taxon>
        <taxon>apioid superclade</taxon>
        <taxon>Tordylieae</taxon>
        <taxon>Tordyliinae</taxon>
        <taxon>Heracleum</taxon>
    </lineage>
</organism>
<comment type="caution">
    <text evidence="1">The sequence shown here is derived from an EMBL/GenBank/DDBJ whole genome shotgun (WGS) entry which is preliminary data.</text>
</comment>
<dbReference type="EMBL" id="JAUIZM010000007">
    <property type="protein sequence ID" value="KAK1375221.1"/>
    <property type="molecule type" value="Genomic_DNA"/>
</dbReference>
<evidence type="ECO:0000313" key="2">
    <source>
        <dbReference type="Proteomes" id="UP001237642"/>
    </source>
</evidence>
<gene>
    <name evidence="1" type="ORF">POM88_031414</name>
</gene>
<proteinExistence type="predicted"/>
<reference evidence="1" key="1">
    <citation type="submission" date="2023-02" db="EMBL/GenBank/DDBJ databases">
        <title>Genome of toxic invasive species Heracleum sosnowskyi carries increased number of genes despite the absence of recent whole-genome duplications.</title>
        <authorList>
            <person name="Schelkunov M."/>
            <person name="Shtratnikova V."/>
            <person name="Makarenko M."/>
            <person name="Klepikova A."/>
            <person name="Omelchenko D."/>
            <person name="Novikova G."/>
            <person name="Obukhova E."/>
            <person name="Bogdanov V."/>
            <person name="Penin A."/>
            <person name="Logacheva M."/>
        </authorList>
    </citation>
    <scope>NUCLEOTIDE SEQUENCE</scope>
    <source>
        <strain evidence="1">Hsosn_3</strain>
        <tissue evidence="1">Leaf</tissue>
    </source>
</reference>
<dbReference type="PANTHER" id="PTHR31325">
    <property type="entry name" value="OS01G0798800 PROTEIN-RELATED"/>
    <property type="match status" value="1"/>
</dbReference>
<sequence length="194" mass="21812">MRGKYTFVPPEILDKRNNEKAASANERTKIADDLETAKEIFSATGEWLLQNEDYGRETLLPFIVDVDLDECLLMWHIATDLCFYDQEDEPLNKDNRNIAKLISDYMIYLLVMRPDMMTEVVGVGLARFQDTCAEAGRLFRNSNVEPGFHFCGIGKKDPTALQRACESILAVNTKVKPVTLTGDKSISVLSNAAI</sequence>
<dbReference type="AlphaFoldDB" id="A0AAD8HYT0"/>
<evidence type="ECO:0000313" key="1">
    <source>
        <dbReference type="EMBL" id="KAK1375221.1"/>
    </source>
</evidence>
<dbReference type="Proteomes" id="UP001237642">
    <property type="component" value="Unassembled WGS sequence"/>
</dbReference>
<reference evidence="1" key="2">
    <citation type="submission" date="2023-05" db="EMBL/GenBank/DDBJ databases">
        <authorList>
            <person name="Schelkunov M.I."/>
        </authorList>
    </citation>
    <scope>NUCLEOTIDE SEQUENCE</scope>
    <source>
        <strain evidence="1">Hsosn_3</strain>
        <tissue evidence="1">Leaf</tissue>
    </source>
</reference>
<protein>
    <submittedName>
        <fullName evidence="1">Uncharacterized protein</fullName>
    </submittedName>
</protein>
<keyword evidence="2" id="KW-1185">Reference proteome</keyword>